<organism evidence="2 3">
    <name type="scientific">Pseudoalteromonas marina</name>
    <dbReference type="NCBI Taxonomy" id="267375"/>
    <lineage>
        <taxon>Bacteria</taxon>
        <taxon>Pseudomonadati</taxon>
        <taxon>Pseudomonadota</taxon>
        <taxon>Gammaproteobacteria</taxon>
        <taxon>Alteromonadales</taxon>
        <taxon>Pseudoalteromonadaceae</taxon>
        <taxon>Pseudoalteromonas</taxon>
    </lineage>
</organism>
<dbReference type="RefSeq" id="WP_305473401.1">
    <property type="nucleotide sequence ID" value="NZ_JAUYVT010000030.1"/>
</dbReference>
<evidence type="ECO:0000256" key="1">
    <source>
        <dbReference type="SAM" id="Phobius"/>
    </source>
</evidence>
<proteinExistence type="predicted"/>
<keyword evidence="1" id="KW-0472">Membrane</keyword>
<accession>A0ABT9FJM7</accession>
<reference evidence="2" key="1">
    <citation type="submission" date="2023-07" db="EMBL/GenBank/DDBJ databases">
        <title>Genome content predicts the carbon catabolic preferences of heterotrophic bacteria.</title>
        <authorList>
            <person name="Gralka M."/>
        </authorList>
    </citation>
    <scope>NUCLEOTIDE SEQUENCE</scope>
    <source>
        <strain evidence="2">4G09</strain>
    </source>
</reference>
<comment type="caution">
    <text evidence="2">The sequence shown here is derived from an EMBL/GenBank/DDBJ whole genome shotgun (WGS) entry which is preliminary data.</text>
</comment>
<evidence type="ECO:0000313" key="3">
    <source>
        <dbReference type="Proteomes" id="UP001177212"/>
    </source>
</evidence>
<keyword evidence="1" id="KW-0812">Transmembrane</keyword>
<gene>
    <name evidence="2" type="ORF">Q8W34_20360</name>
</gene>
<name>A0ABT9FJM7_9GAMM</name>
<keyword evidence="3" id="KW-1185">Reference proteome</keyword>
<dbReference type="InterPro" id="IPR045614">
    <property type="entry name" value="DUF6136"/>
</dbReference>
<sequence length="371" mass="42203">MSFASVKGKLEQYRAFMSYRYLAYTFELKQLLLQLKSFGLIFLVVLGSSILGLVLLLFLGLGKIIDSKDAPAYGAQIALFYLLLQSVMLSAIKSAIKNSKQRLFQHTIACPSWLNIADIKLLLISNGWLIASLLIALDLTWAQWIKVPHFFVFMFIQLGLGIVCLYKLSALVYGFTLSTLFLFTPFELSPLIYHLGFAIIFLLSVFIPVININGMTSVRSLFSFWFCYFINHNWTLVWRISLLLCVFMASAELLEKRPDLVNIIGGVAVAFIVLFSSSLQFDCTKVHGQHRLFFKMNQKARAFYISQFMPSMLLFLGAFIAYSITFERLNSTLLSLGFVWCLLQVYFVQKKPAHYALVWIISNVGLLALLN</sequence>
<feature type="transmembrane region" description="Helical" evidence="1">
    <location>
        <begin position="329"/>
        <end position="347"/>
    </location>
</feature>
<feature type="transmembrane region" description="Helical" evidence="1">
    <location>
        <begin position="261"/>
        <end position="281"/>
    </location>
</feature>
<feature type="transmembrane region" description="Helical" evidence="1">
    <location>
        <begin position="38"/>
        <end position="61"/>
    </location>
</feature>
<feature type="transmembrane region" description="Helical" evidence="1">
    <location>
        <begin position="73"/>
        <end position="92"/>
    </location>
</feature>
<feature type="transmembrane region" description="Helical" evidence="1">
    <location>
        <begin position="195"/>
        <end position="216"/>
    </location>
</feature>
<feature type="transmembrane region" description="Helical" evidence="1">
    <location>
        <begin position="150"/>
        <end position="183"/>
    </location>
</feature>
<dbReference type="Proteomes" id="UP001177212">
    <property type="component" value="Unassembled WGS sequence"/>
</dbReference>
<feature type="transmembrane region" description="Helical" evidence="1">
    <location>
        <begin position="353"/>
        <end position="370"/>
    </location>
</feature>
<feature type="transmembrane region" description="Helical" evidence="1">
    <location>
        <begin position="121"/>
        <end position="144"/>
    </location>
</feature>
<dbReference type="Pfam" id="PF19632">
    <property type="entry name" value="DUF6136"/>
    <property type="match status" value="1"/>
</dbReference>
<evidence type="ECO:0000313" key="2">
    <source>
        <dbReference type="EMBL" id="MDP2566995.1"/>
    </source>
</evidence>
<feature type="transmembrane region" description="Helical" evidence="1">
    <location>
        <begin position="236"/>
        <end position="254"/>
    </location>
</feature>
<dbReference type="EMBL" id="JAUYVT010000030">
    <property type="protein sequence ID" value="MDP2566995.1"/>
    <property type="molecule type" value="Genomic_DNA"/>
</dbReference>
<feature type="transmembrane region" description="Helical" evidence="1">
    <location>
        <begin position="301"/>
        <end position="322"/>
    </location>
</feature>
<keyword evidence="1" id="KW-1133">Transmembrane helix</keyword>
<protein>
    <submittedName>
        <fullName evidence="2">DUF6136 family protein</fullName>
    </submittedName>
</protein>